<dbReference type="CDD" id="cd16098">
    <property type="entry name" value="FliS"/>
    <property type="match status" value="1"/>
</dbReference>
<dbReference type="Gene3D" id="1.20.120.340">
    <property type="entry name" value="Flagellar protein FliS"/>
    <property type="match status" value="1"/>
</dbReference>
<dbReference type="NCBIfam" id="TIGR00208">
    <property type="entry name" value="fliS"/>
    <property type="match status" value="1"/>
</dbReference>
<evidence type="ECO:0000313" key="7">
    <source>
        <dbReference type="EMBL" id="MFC4161603.1"/>
    </source>
</evidence>
<dbReference type="PANTHER" id="PTHR34773">
    <property type="entry name" value="FLAGELLAR SECRETION CHAPERONE FLIS"/>
    <property type="match status" value="1"/>
</dbReference>
<feature type="region of interest" description="Disordered" evidence="6">
    <location>
        <begin position="129"/>
        <end position="159"/>
    </location>
</feature>
<keyword evidence="3" id="KW-0963">Cytoplasm</keyword>
<dbReference type="SUPFAM" id="SSF101116">
    <property type="entry name" value="Flagellar export chaperone FliS"/>
    <property type="match status" value="1"/>
</dbReference>
<keyword evidence="5" id="KW-0143">Chaperone</keyword>
<sequence>MVAKIRSALNAYGQSSVELDVQGASPHRLVCLLYEGAIKAVALAKVHMQAGAIADKGASISKAIAIIEEGLRLSLDKEGAGAELAQNLDALYEYMTLRLLTANLKNDVEALDEVYGLLVPLREAWEAIDKQHTASPGGSPSPSGDQNAPPRGSLSYGRA</sequence>
<protein>
    <submittedName>
        <fullName evidence="7">Flagellar export chaperone FliS</fullName>
    </submittedName>
</protein>
<organism evidence="7 8">
    <name type="scientific">Chitinimonas lacunae</name>
    <dbReference type="NCBI Taxonomy" id="1963018"/>
    <lineage>
        <taxon>Bacteria</taxon>
        <taxon>Pseudomonadati</taxon>
        <taxon>Pseudomonadota</taxon>
        <taxon>Betaproteobacteria</taxon>
        <taxon>Neisseriales</taxon>
        <taxon>Chitinibacteraceae</taxon>
        <taxon>Chitinimonas</taxon>
    </lineage>
</organism>
<feature type="compositionally biased region" description="Low complexity" evidence="6">
    <location>
        <begin position="135"/>
        <end position="144"/>
    </location>
</feature>
<reference evidence="8" key="1">
    <citation type="journal article" date="2019" name="Int. J. Syst. Evol. Microbiol.">
        <title>The Global Catalogue of Microorganisms (GCM) 10K type strain sequencing project: providing services to taxonomists for standard genome sequencing and annotation.</title>
        <authorList>
            <consortium name="The Broad Institute Genomics Platform"/>
            <consortium name="The Broad Institute Genome Sequencing Center for Infectious Disease"/>
            <person name="Wu L."/>
            <person name="Ma J."/>
        </authorList>
    </citation>
    <scope>NUCLEOTIDE SEQUENCE [LARGE SCALE GENOMIC DNA]</scope>
    <source>
        <strain evidence="8">LMG 29894</strain>
    </source>
</reference>
<comment type="subcellular location">
    <subcellularLocation>
        <location evidence="1">Cytoplasm</location>
        <location evidence="1">Cytosol</location>
    </subcellularLocation>
</comment>
<dbReference type="InterPro" id="IPR036584">
    <property type="entry name" value="FliS_sf"/>
</dbReference>
<comment type="similarity">
    <text evidence="2">Belongs to the FliS family.</text>
</comment>
<keyword evidence="8" id="KW-1185">Reference proteome</keyword>
<dbReference type="RefSeq" id="WP_378167729.1">
    <property type="nucleotide sequence ID" value="NZ_JBHSBU010000001.1"/>
</dbReference>
<evidence type="ECO:0000256" key="1">
    <source>
        <dbReference type="ARBA" id="ARBA00004514"/>
    </source>
</evidence>
<name>A0ABV8MWR5_9NEIS</name>
<accession>A0ABV8MWR5</accession>
<comment type="caution">
    <text evidence="7">The sequence shown here is derived from an EMBL/GenBank/DDBJ whole genome shotgun (WGS) entry which is preliminary data.</text>
</comment>
<evidence type="ECO:0000256" key="4">
    <source>
        <dbReference type="ARBA" id="ARBA00022795"/>
    </source>
</evidence>
<gene>
    <name evidence="7" type="primary">fliS</name>
    <name evidence="7" type="ORF">ACFOW7_19895</name>
</gene>
<dbReference type="Pfam" id="PF02561">
    <property type="entry name" value="FliS"/>
    <property type="match status" value="1"/>
</dbReference>
<keyword evidence="7" id="KW-0282">Flagellum</keyword>
<dbReference type="PANTHER" id="PTHR34773:SF1">
    <property type="entry name" value="FLAGELLAR SECRETION CHAPERONE FLIS"/>
    <property type="match status" value="1"/>
</dbReference>
<evidence type="ECO:0000256" key="2">
    <source>
        <dbReference type="ARBA" id="ARBA00008787"/>
    </source>
</evidence>
<keyword evidence="7" id="KW-0966">Cell projection</keyword>
<evidence type="ECO:0000256" key="5">
    <source>
        <dbReference type="ARBA" id="ARBA00023186"/>
    </source>
</evidence>
<dbReference type="EMBL" id="JBHSBU010000001">
    <property type="protein sequence ID" value="MFC4161603.1"/>
    <property type="molecule type" value="Genomic_DNA"/>
</dbReference>
<keyword evidence="7" id="KW-0969">Cilium</keyword>
<dbReference type="InterPro" id="IPR003713">
    <property type="entry name" value="FliS"/>
</dbReference>
<proteinExistence type="inferred from homology"/>
<keyword evidence="4" id="KW-1005">Bacterial flagellum biogenesis</keyword>
<evidence type="ECO:0000256" key="3">
    <source>
        <dbReference type="ARBA" id="ARBA00022490"/>
    </source>
</evidence>
<evidence type="ECO:0000256" key="6">
    <source>
        <dbReference type="SAM" id="MobiDB-lite"/>
    </source>
</evidence>
<evidence type="ECO:0000313" key="8">
    <source>
        <dbReference type="Proteomes" id="UP001595791"/>
    </source>
</evidence>
<dbReference type="Proteomes" id="UP001595791">
    <property type="component" value="Unassembled WGS sequence"/>
</dbReference>